<accession>A0ABM6BGK9</accession>
<gene>
    <name evidence="1" type="ORF">PL78_01045</name>
</gene>
<reference evidence="1 2" key="1">
    <citation type="journal article" date="2016" name="Toxins">
        <title>The Draft Genome Sequence of the Yersinia entomophaga Entomopathogenic Type Strain MH96T.</title>
        <authorList>
            <person name="Hurst M.R."/>
            <person name="Beattie A."/>
            <person name="Altermann E."/>
            <person name="Moraga R.M."/>
            <person name="Harper L.A."/>
            <person name="Calder J."/>
            <person name="Laugraud A."/>
        </authorList>
    </citation>
    <scope>NUCLEOTIDE SEQUENCE [LARGE SCALE GENOMIC DNA]</scope>
    <source>
        <strain evidence="1 2">MH96</strain>
    </source>
</reference>
<organism evidence="1 2">
    <name type="scientific">Yersinia entomophaga</name>
    <dbReference type="NCBI Taxonomy" id="935293"/>
    <lineage>
        <taxon>Bacteria</taxon>
        <taxon>Pseudomonadati</taxon>
        <taxon>Pseudomonadota</taxon>
        <taxon>Gammaproteobacteria</taxon>
        <taxon>Enterobacterales</taxon>
        <taxon>Yersiniaceae</taxon>
        <taxon>Yersinia</taxon>
    </lineage>
</organism>
<keyword evidence="2" id="KW-1185">Reference proteome</keyword>
<dbReference type="Proteomes" id="UP000266744">
    <property type="component" value="Chromosome"/>
</dbReference>
<dbReference type="EMBL" id="CP010029">
    <property type="protein sequence ID" value="ANI28429.1"/>
    <property type="molecule type" value="Genomic_DNA"/>
</dbReference>
<evidence type="ECO:0008006" key="3">
    <source>
        <dbReference type="Google" id="ProtNLM"/>
    </source>
</evidence>
<sequence length="173" mass="19885">MDQRYIIEPIEFAFTNALFKGLSEAISQKVIVINNVDDAYKYAFEQNLPSGYKVWNDTIEQCRKSLRKNKKFQEAYDFVNGNLESLQVKNASSLIEFRKKRIKKTNTAHDDFIFSEAKEDAFFVLSTVAVNRYLDNFIKDSFLEDIYALYKAGAWPCGMKGSVILVFDPASLS</sequence>
<name>A0ABM6BGK9_YERET</name>
<proteinExistence type="predicted"/>
<protein>
    <recommendedName>
        <fullName evidence="3">RiboL-PSP-HEPN domain-containing protein</fullName>
    </recommendedName>
</protein>
<evidence type="ECO:0000313" key="2">
    <source>
        <dbReference type="Proteomes" id="UP000266744"/>
    </source>
</evidence>
<dbReference type="RefSeq" id="WP_064512417.1">
    <property type="nucleotide sequence ID" value="NZ_CP010029.1"/>
</dbReference>
<evidence type="ECO:0000313" key="1">
    <source>
        <dbReference type="EMBL" id="ANI28429.1"/>
    </source>
</evidence>